<dbReference type="GO" id="GO:0016491">
    <property type="term" value="F:oxidoreductase activity"/>
    <property type="evidence" value="ECO:0007669"/>
    <property type="project" value="UniProtKB-KW"/>
</dbReference>
<dbReference type="Gene3D" id="3.30.9.10">
    <property type="entry name" value="D-Amino Acid Oxidase, subunit A, domain 2"/>
    <property type="match status" value="1"/>
</dbReference>
<evidence type="ECO:0000259" key="2">
    <source>
        <dbReference type="Pfam" id="PF01266"/>
    </source>
</evidence>
<evidence type="ECO:0000256" key="1">
    <source>
        <dbReference type="ARBA" id="ARBA00023002"/>
    </source>
</evidence>
<dbReference type="PANTHER" id="PTHR13847:SF289">
    <property type="entry name" value="GLYCINE OXIDASE"/>
    <property type="match status" value="1"/>
</dbReference>
<dbReference type="AlphaFoldDB" id="A0A1M5WKK5"/>
<dbReference type="InterPro" id="IPR006076">
    <property type="entry name" value="FAD-dep_OxRdtase"/>
</dbReference>
<dbReference type="Pfam" id="PF01266">
    <property type="entry name" value="DAO"/>
    <property type="match status" value="1"/>
</dbReference>
<organism evidence="3 4">
    <name type="scientific">Cognatishimia maritima</name>
    <dbReference type="NCBI Taxonomy" id="870908"/>
    <lineage>
        <taxon>Bacteria</taxon>
        <taxon>Pseudomonadati</taxon>
        <taxon>Pseudomonadota</taxon>
        <taxon>Alphaproteobacteria</taxon>
        <taxon>Rhodobacterales</taxon>
        <taxon>Paracoccaceae</taxon>
        <taxon>Cognatishimia</taxon>
    </lineage>
</organism>
<dbReference type="InterPro" id="IPR036188">
    <property type="entry name" value="FAD/NAD-bd_sf"/>
</dbReference>
<dbReference type="OrthoDB" id="9805337at2"/>
<dbReference type="GO" id="GO:0005737">
    <property type="term" value="C:cytoplasm"/>
    <property type="evidence" value="ECO:0007669"/>
    <property type="project" value="TreeGrafter"/>
</dbReference>
<accession>A0A1M5WKK5</accession>
<dbReference type="Gene3D" id="3.50.50.60">
    <property type="entry name" value="FAD/NAD(P)-binding domain"/>
    <property type="match status" value="2"/>
</dbReference>
<dbReference type="Proteomes" id="UP000184211">
    <property type="component" value="Unassembled WGS sequence"/>
</dbReference>
<protein>
    <submittedName>
        <fullName evidence="3">D-amino-acid dehydrogenase</fullName>
    </submittedName>
</protein>
<dbReference type="STRING" id="870908.SAMN04488044_0147"/>
<dbReference type="RefSeq" id="WP_072794332.1">
    <property type="nucleotide sequence ID" value="NZ_FQWM01000013.1"/>
</dbReference>
<proteinExistence type="predicted"/>
<dbReference type="EMBL" id="FQWM01000013">
    <property type="protein sequence ID" value="SHH87704.1"/>
    <property type="molecule type" value="Genomic_DNA"/>
</dbReference>
<evidence type="ECO:0000313" key="3">
    <source>
        <dbReference type="EMBL" id="SHH87704.1"/>
    </source>
</evidence>
<keyword evidence="1" id="KW-0560">Oxidoreductase</keyword>
<dbReference type="PANTHER" id="PTHR13847">
    <property type="entry name" value="SARCOSINE DEHYDROGENASE-RELATED"/>
    <property type="match status" value="1"/>
</dbReference>
<reference evidence="4" key="1">
    <citation type="submission" date="2016-11" db="EMBL/GenBank/DDBJ databases">
        <authorList>
            <person name="Varghese N."/>
            <person name="Submissions S."/>
        </authorList>
    </citation>
    <scope>NUCLEOTIDE SEQUENCE [LARGE SCALE GENOMIC DNA]</scope>
    <source>
        <strain evidence="4">DSM 28223</strain>
    </source>
</reference>
<keyword evidence="4" id="KW-1185">Reference proteome</keyword>
<evidence type="ECO:0000313" key="4">
    <source>
        <dbReference type="Proteomes" id="UP000184211"/>
    </source>
</evidence>
<name>A0A1M5WKK5_9RHOB</name>
<dbReference type="SUPFAM" id="SSF51905">
    <property type="entry name" value="FAD/NAD(P)-binding domain"/>
    <property type="match status" value="1"/>
</dbReference>
<gene>
    <name evidence="3" type="ORF">SAMN04488044_0147</name>
</gene>
<sequence length="415" mass="45869">MTETVTVVGAGLVGICTALSLAERNFTVRIIDKDAPAQGATYGNAGIISPWSVLPQAVPGIWKSIPGLMLGRHQVLKARVNQFPKLIPWGISFLRNTSPSKVERVSEAMSLLCNPSIELYRRHLKGTDHEDFLADSWYVHAFRSETKARRWDKTAIDYSMRRKFGAEIEFVADKELHEIEPALGPEFKAAVLIKNQARARSPEKIALALLNKAQKLGVTFERGEMQALYQTGDGWVVQCKDRQFSSQKLVLATGAWSAKLLRPLGISLPLLAERGYHVDFKNPGVSIQNSVMDIDAKVVASSMSGGLRLAGASEFCRIDAQPDANRQALMTRQAKAIAPELNTSTVSFWHGHRPSFPDSLPMVGEFNSHPNLFASFGHSHYGLMMAPKSGEILADLLEGRTHNMDVSAFRTNRFE</sequence>
<feature type="domain" description="FAD dependent oxidoreductase" evidence="2">
    <location>
        <begin position="5"/>
        <end position="396"/>
    </location>
</feature>
<dbReference type="SUPFAM" id="SSF54373">
    <property type="entry name" value="FAD-linked reductases, C-terminal domain"/>
    <property type="match status" value="1"/>
</dbReference>